<dbReference type="GO" id="GO:0005254">
    <property type="term" value="F:chloride channel activity"/>
    <property type="evidence" value="ECO:0007669"/>
    <property type="project" value="InterPro"/>
</dbReference>
<keyword evidence="7 9" id="KW-0472">Membrane</keyword>
<reference evidence="10" key="1">
    <citation type="submission" date="2023-03" db="EMBL/GenBank/DDBJ databases">
        <title>Massive genome expansion in bonnet fungi (Mycena s.s.) driven by repeated elements and novel gene families across ecological guilds.</title>
        <authorList>
            <consortium name="Lawrence Berkeley National Laboratory"/>
            <person name="Harder C.B."/>
            <person name="Miyauchi S."/>
            <person name="Viragh M."/>
            <person name="Kuo A."/>
            <person name="Thoen E."/>
            <person name="Andreopoulos B."/>
            <person name="Lu D."/>
            <person name="Skrede I."/>
            <person name="Drula E."/>
            <person name="Henrissat B."/>
            <person name="Morin E."/>
            <person name="Kohler A."/>
            <person name="Barry K."/>
            <person name="LaButti K."/>
            <person name="Morin E."/>
            <person name="Salamov A."/>
            <person name="Lipzen A."/>
            <person name="Mereny Z."/>
            <person name="Hegedus B."/>
            <person name="Baldrian P."/>
            <person name="Stursova M."/>
            <person name="Weitz H."/>
            <person name="Taylor A."/>
            <person name="Grigoriev I.V."/>
            <person name="Nagy L.G."/>
            <person name="Martin F."/>
            <person name="Kauserud H."/>
        </authorList>
    </citation>
    <scope>NUCLEOTIDE SEQUENCE</scope>
    <source>
        <strain evidence="10">CBHHK173m</strain>
    </source>
</reference>
<evidence type="ECO:0000313" key="10">
    <source>
        <dbReference type="EMBL" id="KAJ7096646.1"/>
    </source>
</evidence>
<organism evidence="10 11">
    <name type="scientific">Mycena belliarum</name>
    <dbReference type="NCBI Taxonomy" id="1033014"/>
    <lineage>
        <taxon>Eukaryota</taxon>
        <taxon>Fungi</taxon>
        <taxon>Dikarya</taxon>
        <taxon>Basidiomycota</taxon>
        <taxon>Agaricomycotina</taxon>
        <taxon>Agaricomycetes</taxon>
        <taxon>Agaricomycetidae</taxon>
        <taxon>Agaricales</taxon>
        <taxon>Marasmiineae</taxon>
        <taxon>Mycenaceae</taxon>
        <taxon>Mycena</taxon>
    </lineage>
</organism>
<proteinExistence type="predicted"/>
<dbReference type="PANTHER" id="PTHR33281">
    <property type="entry name" value="UPF0187 PROTEIN YNEE"/>
    <property type="match status" value="1"/>
</dbReference>
<feature type="transmembrane region" description="Helical" evidence="9">
    <location>
        <begin position="25"/>
        <end position="43"/>
    </location>
</feature>
<gene>
    <name evidence="10" type="ORF">B0H15DRAFT_825898</name>
</gene>
<evidence type="ECO:0000256" key="2">
    <source>
        <dbReference type="ARBA" id="ARBA00022448"/>
    </source>
</evidence>
<evidence type="ECO:0000256" key="4">
    <source>
        <dbReference type="ARBA" id="ARBA00022692"/>
    </source>
</evidence>
<keyword evidence="11" id="KW-1185">Reference proteome</keyword>
<dbReference type="Proteomes" id="UP001222325">
    <property type="component" value="Unassembled WGS sequence"/>
</dbReference>
<evidence type="ECO:0000256" key="7">
    <source>
        <dbReference type="ARBA" id="ARBA00023136"/>
    </source>
</evidence>
<dbReference type="AlphaFoldDB" id="A0AAD6UFB0"/>
<evidence type="ECO:0000256" key="5">
    <source>
        <dbReference type="ARBA" id="ARBA00022989"/>
    </source>
</evidence>
<dbReference type="Pfam" id="PF25539">
    <property type="entry name" value="Bestrophin_2"/>
    <property type="match status" value="2"/>
</dbReference>
<dbReference type="EMBL" id="JARJCN010000011">
    <property type="protein sequence ID" value="KAJ7096646.1"/>
    <property type="molecule type" value="Genomic_DNA"/>
</dbReference>
<feature type="transmembrane region" description="Helical" evidence="9">
    <location>
        <begin position="372"/>
        <end position="392"/>
    </location>
</feature>
<keyword evidence="5 9" id="KW-1133">Transmembrane helix</keyword>
<keyword evidence="4 9" id="KW-0812">Transmembrane</keyword>
<keyword evidence="3" id="KW-1003">Cell membrane</keyword>
<comment type="subcellular location">
    <subcellularLocation>
        <location evidence="1">Cell membrane</location>
        <topology evidence="1">Multi-pass membrane protein</topology>
    </subcellularLocation>
</comment>
<keyword evidence="6" id="KW-0406">Ion transport</keyword>
<protein>
    <submittedName>
        <fullName evidence="10">Bestrophin, RFP-TM, chloride channel-domain-containing protein</fullName>
    </submittedName>
</protein>
<dbReference type="GO" id="GO:0005886">
    <property type="term" value="C:plasma membrane"/>
    <property type="evidence" value="ECO:0007669"/>
    <property type="project" value="UniProtKB-SubCell"/>
</dbReference>
<evidence type="ECO:0000256" key="9">
    <source>
        <dbReference type="SAM" id="Phobius"/>
    </source>
</evidence>
<feature type="region of interest" description="Disordered" evidence="8">
    <location>
        <begin position="224"/>
        <end position="246"/>
    </location>
</feature>
<dbReference type="InterPro" id="IPR044669">
    <property type="entry name" value="YneE/VCCN1/2-like"/>
</dbReference>
<keyword evidence="2" id="KW-0813">Transport</keyword>
<accession>A0AAD6UFB0</accession>
<dbReference type="PANTHER" id="PTHR33281:SF19">
    <property type="entry name" value="VOLTAGE-DEPENDENT ANION CHANNEL-FORMING PROTEIN YNEE"/>
    <property type="match status" value="1"/>
</dbReference>
<evidence type="ECO:0000256" key="6">
    <source>
        <dbReference type="ARBA" id="ARBA00023065"/>
    </source>
</evidence>
<evidence type="ECO:0000256" key="1">
    <source>
        <dbReference type="ARBA" id="ARBA00004651"/>
    </source>
</evidence>
<evidence type="ECO:0000313" key="11">
    <source>
        <dbReference type="Proteomes" id="UP001222325"/>
    </source>
</evidence>
<evidence type="ECO:0000256" key="3">
    <source>
        <dbReference type="ARBA" id="ARBA00022475"/>
    </source>
</evidence>
<feature type="transmembrane region" description="Helical" evidence="9">
    <location>
        <begin position="50"/>
        <end position="70"/>
    </location>
</feature>
<sequence length="511" mass="58035">MVATNPLFSGGWSMRKFNATVVNDIWPEVAFFTLIATMVATITEMKIHNLAVNSSLLTVLGTVLGLVISFRTSSAYERYQEGRKMWTNISIASRNIAQIIWIHVPLDRTDKDNKKMTTVESIIEKKSMINLVQGFSVAVKHFLRGENGIYFQDLYPLICLLPRYANTVGPMTSADMLPLWAASEDEEHPLHTARPPPPSRSATVDARTAVNSVIDDDHKSEQSWFRSMTSRRNNGRAASVDPEKALADIQSHRPLKPARDPPEPSVYDYFPFLRIFSIFTRCCRRKNKKRAPRDALGRKIKPSFTESNVPFEICIYLNGYLAYLLRNGWLQPALATGLMNNIAALQDTMSNLDRIGNTPLPFAYQAHLRMSLWLYLLLLPFQVVSVLHYLVIPGTAFASFLLLGFLEIGQEIENPFNYDLNDLDLDGFCLAIQRELHEVTAHTLRDPSHYVFSAWNQPFAPADRRNAHELTDNVGEEYQHADHTDSEPGLASLRRTLLKNWRDVDRITRQG</sequence>
<evidence type="ECO:0000256" key="8">
    <source>
        <dbReference type="SAM" id="MobiDB-lite"/>
    </source>
</evidence>
<comment type="caution">
    <text evidence="10">The sequence shown here is derived from an EMBL/GenBank/DDBJ whole genome shotgun (WGS) entry which is preliminary data.</text>
</comment>
<name>A0AAD6UFB0_9AGAR</name>